<reference evidence="1 2" key="1">
    <citation type="submission" date="2014-06" db="EMBL/GenBank/DDBJ databases">
        <title>Whole Genome Sequences of Three Symbiotic Endozoicomonas Bacteria.</title>
        <authorList>
            <person name="Neave M.J."/>
            <person name="Apprill A."/>
            <person name="Voolstra C.R."/>
        </authorList>
    </citation>
    <scope>NUCLEOTIDE SEQUENCE [LARGE SCALE GENOMIC DNA]</scope>
    <source>
        <strain evidence="1 2">DSM 22380</strain>
    </source>
</reference>
<evidence type="ECO:0000313" key="1">
    <source>
        <dbReference type="EMBL" id="KEI70498.1"/>
    </source>
</evidence>
<proteinExistence type="predicted"/>
<sequence length="236" mass="26852">MLIDQYCTSLADNRFSFTREQASQFAKRIANDFNPLHDVDNSRFCVPGDLLFAKVLMAEGLYSDMRVTFNGMVTDGVELEIRTNEKGHRSIYDLSDKMYLDIERHGDCSHDTPMIEQLVRSYVAFSGENFPNVFVPLMKSHGVMINTIKPLVIYDSMTLKLERVDLVNPTLEAAGVKLEVNGKRGKVTLNFIYREGGDVVGMGEKTMILSGLRPYDQEAIDIMIDKHLARQRQFIQ</sequence>
<dbReference type="InterPro" id="IPR021974">
    <property type="entry name" value="DUF3581"/>
</dbReference>
<comment type="caution">
    <text evidence="1">The sequence shown here is derived from an EMBL/GenBank/DDBJ whole genome shotgun (WGS) entry which is preliminary data.</text>
</comment>
<dbReference type="Proteomes" id="UP000027997">
    <property type="component" value="Unassembled WGS sequence"/>
</dbReference>
<dbReference type="AlphaFoldDB" id="A0A081K8M2"/>
<dbReference type="STRING" id="305900.GV64_06895"/>
<dbReference type="RefSeq" id="WP_020580922.1">
    <property type="nucleotide sequence ID" value="NZ_JOJP01000001.1"/>
</dbReference>
<dbReference type="EMBL" id="JOJP01000001">
    <property type="protein sequence ID" value="KEI70498.1"/>
    <property type="molecule type" value="Genomic_DNA"/>
</dbReference>
<dbReference type="Pfam" id="PF12119">
    <property type="entry name" value="DUF3581"/>
    <property type="match status" value="1"/>
</dbReference>
<organism evidence="1 2">
    <name type="scientific">Endozoicomonas elysicola</name>
    <dbReference type="NCBI Taxonomy" id="305900"/>
    <lineage>
        <taxon>Bacteria</taxon>
        <taxon>Pseudomonadati</taxon>
        <taxon>Pseudomonadota</taxon>
        <taxon>Gammaproteobacteria</taxon>
        <taxon>Oceanospirillales</taxon>
        <taxon>Endozoicomonadaceae</taxon>
        <taxon>Endozoicomonas</taxon>
    </lineage>
</organism>
<evidence type="ECO:0008006" key="3">
    <source>
        <dbReference type="Google" id="ProtNLM"/>
    </source>
</evidence>
<evidence type="ECO:0000313" key="2">
    <source>
        <dbReference type="Proteomes" id="UP000027997"/>
    </source>
</evidence>
<accession>A0A081K8M2</accession>
<name>A0A081K8M2_9GAMM</name>
<dbReference type="eggNOG" id="ENOG502ZWH8">
    <property type="taxonomic scope" value="Bacteria"/>
</dbReference>
<gene>
    <name evidence="1" type="ORF">GV64_06895</name>
</gene>
<protein>
    <recommendedName>
        <fullName evidence="3">DUF3581 domain-containing protein</fullName>
    </recommendedName>
</protein>
<keyword evidence="2" id="KW-1185">Reference proteome</keyword>